<protein>
    <recommendedName>
        <fullName evidence="4">HSA domain-containing protein</fullName>
    </recommendedName>
</protein>
<reference evidence="5 6" key="1">
    <citation type="submission" date="2019-04" db="EMBL/GenBank/DDBJ databases">
        <title>Annotation for the trematode Fasciola gigantica.</title>
        <authorList>
            <person name="Choi Y.-J."/>
        </authorList>
    </citation>
    <scope>NUCLEOTIDE SEQUENCE [LARGE SCALE GENOMIC DNA]</scope>
    <source>
        <strain evidence="5">Uganda_cow_1</strain>
    </source>
</reference>
<dbReference type="GO" id="GO:0006281">
    <property type="term" value="P:DNA repair"/>
    <property type="evidence" value="ECO:0007669"/>
    <property type="project" value="TreeGrafter"/>
</dbReference>
<keyword evidence="2" id="KW-0539">Nucleus</keyword>
<evidence type="ECO:0000256" key="3">
    <source>
        <dbReference type="SAM" id="Coils"/>
    </source>
</evidence>
<feature type="domain" description="HSA" evidence="4">
    <location>
        <begin position="167"/>
        <end position="204"/>
    </location>
</feature>
<sequence length="232" mass="25992">MTMPCSSDEVPPATKRLRLTSPSSQCGLSVDEVERICSASKEKCELEVLTQELDSLDEDAVFAQMRRCLTAGVVQPLVSTLPPLSGLYPFIMRNNVIENCVYLPPQKVAHNGFPELTENTATDPHPAVDTARPEIALGARLEATVLQKVAHQKHQGLWSATRLPKVMEPRQGRSHHEYLIGEILWLSTDFAEERKWKKEVACHVSAHRPPALNEYFKTGLFWLTIRLSHTAT</sequence>
<organism evidence="5 6">
    <name type="scientific">Fasciola gigantica</name>
    <name type="common">Giant liver fluke</name>
    <dbReference type="NCBI Taxonomy" id="46835"/>
    <lineage>
        <taxon>Eukaryota</taxon>
        <taxon>Metazoa</taxon>
        <taxon>Spiralia</taxon>
        <taxon>Lophotrochozoa</taxon>
        <taxon>Platyhelminthes</taxon>
        <taxon>Trematoda</taxon>
        <taxon>Digenea</taxon>
        <taxon>Plagiorchiida</taxon>
        <taxon>Echinostomata</taxon>
        <taxon>Echinostomatoidea</taxon>
        <taxon>Fasciolidae</taxon>
        <taxon>Fasciola</taxon>
    </lineage>
</organism>
<proteinExistence type="predicted"/>
<evidence type="ECO:0000256" key="2">
    <source>
        <dbReference type="ARBA" id="ARBA00023242"/>
    </source>
</evidence>
<dbReference type="Pfam" id="PF07529">
    <property type="entry name" value="HSA"/>
    <property type="match status" value="1"/>
</dbReference>
<dbReference type="GO" id="GO:0000812">
    <property type="term" value="C:Swr1 complex"/>
    <property type="evidence" value="ECO:0007669"/>
    <property type="project" value="TreeGrafter"/>
</dbReference>
<dbReference type="AlphaFoldDB" id="A0A504Z4T5"/>
<feature type="coiled-coil region" evidence="3">
    <location>
        <begin position="39"/>
        <end position="66"/>
    </location>
</feature>
<dbReference type="STRING" id="46835.A0A504Z4T5"/>
<comment type="subcellular location">
    <subcellularLocation>
        <location evidence="1">Nucleus</location>
    </subcellularLocation>
</comment>
<gene>
    <name evidence="5" type="ORF">FGIG_10211</name>
</gene>
<evidence type="ECO:0000313" key="5">
    <source>
        <dbReference type="EMBL" id="TPP67939.1"/>
    </source>
</evidence>
<dbReference type="GO" id="GO:0003682">
    <property type="term" value="F:chromatin binding"/>
    <property type="evidence" value="ECO:0007669"/>
    <property type="project" value="TreeGrafter"/>
</dbReference>
<keyword evidence="3" id="KW-0175">Coiled coil</keyword>
<evidence type="ECO:0000259" key="4">
    <source>
        <dbReference type="Pfam" id="PF07529"/>
    </source>
</evidence>
<dbReference type="PANTHER" id="PTHR46459">
    <property type="entry name" value="E1A-BINDING PROTEIN P400-RELATED"/>
    <property type="match status" value="1"/>
</dbReference>
<dbReference type="OrthoDB" id="6271431at2759"/>
<comment type="caution">
    <text evidence="5">The sequence shown here is derived from an EMBL/GenBank/DDBJ whole genome shotgun (WGS) entry which is preliminary data.</text>
</comment>
<dbReference type="GO" id="GO:0035267">
    <property type="term" value="C:NuA4 histone acetyltransferase complex"/>
    <property type="evidence" value="ECO:0007669"/>
    <property type="project" value="TreeGrafter"/>
</dbReference>
<dbReference type="InterPro" id="IPR014012">
    <property type="entry name" value="HSA_dom"/>
</dbReference>
<keyword evidence="6" id="KW-1185">Reference proteome</keyword>
<dbReference type="EMBL" id="SUNJ01000029">
    <property type="protein sequence ID" value="TPP67939.1"/>
    <property type="molecule type" value="Genomic_DNA"/>
</dbReference>
<evidence type="ECO:0000313" key="6">
    <source>
        <dbReference type="Proteomes" id="UP000316759"/>
    </source>
</evidence>
<accession>A0A504Z4T5</accession>
<name>A0A504Z4T5_FASGI</name>
<evidence type="ECO:0000256" key="1">
    <source>
        <dbReference type="ARBA" id="ARBA00004123"/>
    </source>
</evidence>
<dbReference type="PANTHER" id="PTHR46459:SF1">
    <property type="entry name" value="E1A-BINDING PROTEIN P400"/>
    <property type="match status" value="1"/>
</dbReference>
<dbReference type="Proteomes" id="UP000316759">
    <property type="component" value="Unassembled WGS sequence"/>
</dbReference>